<evidence type="ECO:0000313" key="4">
    <source>
        <dbReference type="EMBL" id="AOS43531.1"/>
    </source>
</evidence>
<keyword evidence="5" id="KW-1185">Reference proteome</keyword>
<dbReference type="InterPro" id="IPR029058">
    <property type="entry name" value="AB_hydrolase_fold"/>
</dbReference>
<dbReference type="RefSeq" id="WP_069960871.1">
    <property type="nucleotide sequence ID" value="NZ_CP016094.1"/>
</dbReference>
<dbReference type="OrthoDB" id="9815425at2"/>
<dbReference type="Gene3D" id="3.40.50.1820">
    <property type="entry name" value="alpha/beta hydrolase"/>
    <property type="match status" value="1"/>
</dbReference>
<sequence length="293" mass="32074">MKSLVLAAALLATCPGGAADLPDPLPAMETRPYKHVAGRDLSVDIFRPGPAHPAAGRPAIAFFHGGGWVFGQPAEFHAACRRYARLGFVTFAFSYRLSIKPDGTYPHPDITLVESVKDARSAVRWLRTNAADLGIDPARIVVAGQSAGGELAWATALCDAVNEATDDPAVSPRPDALLLYSSNYNTMEVWADLIMDRRRAEIWSVSPYHNLKAGLPPALAFHGTKDSQVPYFSVQLFATRTRELGNAFELVTFEGRDHYLGEGHAEYARYFDDAILERTDAFLRQLGFMPGPR</sequence>
<name>A0A1D8ARK0_9BACT</name>
<evidence type="ECO:0000256" key="1">
    <source>
        <dbReference type="ARBA" id="ARBA00022801"/>
    </source>
</evidence>
<keyword evidence="2" id="KW-0732">Signal</keyword>
<dbReference type="AlphaFoldDB" id="A0A1D8ARK0"/>
<protein>
    <submittedName>
        <fullName evidence="4">Lipase 2</fullName>
        <ecNumber evidence="4">3.1.1.3</ecNumber>
    </submittedName>
</protein>
<dbReference type="Pfam" id="PF07859">
    <property type="entry name" value="Abhydrolase_3"/>
    <property type="match status" value="1"/>
</dbReference>
<accession>A0A1D8ARK0</accession>
<feature type="chain" id="PRO_5009104988" evidence="2">
    <location>
        <begin position="19"/>
        <end position="293"/>
    </location>
</feature>
<feature type="signal peptide" evidence="2">
    <location>
        <begin position="1"/>
        <end position="18"/>
    </location>
</feature>
<organism evidence="4 5">
    <name type="scientific">Lacunisphaera limnophila</name>
    <dbReference type="NCBI Taxonomy" id="1838286"/>
    <lineage>
        <taxon>Bacteria</taxon>
        <taxon>Pseudomonadati</taxon>
        <taxon>Verrucomicrobiota</taxon>
        <taxon>Opitutia</taxon>
        <taxon>Opitutales</taxon>
        <taxon>Opitutaceae</taxon>
        <taxon>Lacunisphaera</taxon>
    </lineage>
</organism>
<feature type="domain" description="Alpha/beta hydrolase fold-3" evidence="3">
    <location>
        <begin position="61"/>
        <end position="258"/>
    </location>
</feature>
<dbReference type="KEGG" id="obg:Verru16b_00576"/>
<keyword evidence="1 4" id="KW-0378">Hydrolase</keyword>
<evidence type="ECO:0000256" key="2">
    <source>
        <dbReference type="SAM" id="SignalP"/>
    </source>
</evidence>
<dbReference type="InterPro" id="IPR013094">
    <property type="entry name" value="AB_hydrolase_3"/>
</dbReference>
<dbReference type="STRING" id="1838286.Verru16b_00576"/>
<dbReference type="PANTHER" id="PTHR48081">
    <property type="entry name" value="AB HYDROLASE SUPERFAMILY PROTEIN C4A8.06C"/>
    <property type="match status" value="1"/>
</dbReference>
<dbReference type="EC" id="3.1.1.3" evidence="4"/>
<gene>
    <name evidence="4" type="primary">lip2</name>
    <name evidence="4" type="ORF">Verru16b_00576</name>
</gene>
<reference evidence="4 5" key="1">
    <citation type="submission" date="2016-06" db="EMBL/GenBank/DDBJ databases">
        <title>Three novel species with peptidoglycan cell walls form the new genus Lacunisphaera gen. nov. in the family Opitutaceae of the verrucomicrobial subdivision 4.</title>
        <authorList>
            <person name="Rast P."/>
            <person name="Gloeckner I."/>
            <person name="Jogler M."/>
            <person name="Boedeker C."/>
            <person name="Jeske O."/>
            <person name="Wiegand S."/>
            <person name="Reinhardt R."/>
            <person name="Schumann P."/>
            <person name="Rohde M."/>
            <person name="Spring S."/>
            <person name="Gloeckner F.O."/>
            <person name="Jogler C."/>
        </authorList>
    </citation>
    <scope>NUCLEOTIDE SEQUENCE [LARGE SCALE GENOMIC DNA]</scope>
    <source>
        <strain evidence="4 5">IG16b</strain>
    </source>
</reference>
<dbReference type="InterPro" id="IPR050300">
    <property type="entry name" value="GDXG_lipolytic_enzyme"/>
</dbReference>
<proteinExistence type="predicted"/>
<dbReference type="EMBL" id="CP016094">
    <property type="protein sequence ID" value="AOS43531.1"/>
    <property type="molecule type" value="Genomic_DNA"/>
</dbReference>
<dbReference type="PATRIC" id="fig|1838286.3.peg.584"/>
<dbReference type="SUPFAM" id="SSF53474">
    <property type="entry name" value="alpha/beta-Hydrolases"/>
    <property type="match status" value="1"/>
</dbReference>
<dbReference type="Proteomes" id="UP000095228">
    <property type="component" value="Chromosome"/>
</dbReference>
<dbReference type="GO" id="GO:0004806">
    <property type="term" value="F:triacylglycerol lipase activity"/>
    <property type="evidence" value="ECO:0007669"/>
    <property type="project" value="UniProtKB-EC"/>
</dbReference>
<evidence type="ECO:0000259" key="3">
    <source>
        <dbReference type="Pfam" id="PF07859"/>
    </source>
</evidence>
<evidence type="ECO:0000313" key="5">
    <source>
        <dbReference type="Proteomes" id="UP000095228"/>
    </source>
</evidence>